<name>A0AAD4LKP0_9AGAM</name>
<feature type="repeat" description="WD" evidence="4">
    <location>
        <begin position="356"/>
        <end position="395"/>
    </location>
</feature>
<dbReference type="PRINTS" id="PR00320">
    <property type="entry name" value="GPROTEINBRPT"/>
</dbReference>
<feature type="repeat" description="WD" evidence="4">
    <location>
        <begin position="493"/>
        <end position="532"/>
    </location>
</feature>
<evidence type="ECO:0000256" key="3">
    <source>
        <dbReference type="ARBA" id="ARBA00022786"/>
    </source>
</evidence>
<dbReference type="PROSITE" id="PS50181">
    <property type="entry name" value="FBOX"/>
    <property type="match status" value="1"/>
</dbReference>
<evidence type="ECO:0000313" key="7">
    <source>
        <dbReference type="EMBL" id="KAH8990797.1"/>
    </source>
</evidence>
<evidence type="ECO:0000256" key="4">
    <source>
        <dbReference type="PROSITE-ProRule" id="PRU00221"/>
    </source>
</evidence>
<feature type="compositionally biased region" description="Low complexity" evidence="5">
    <location>
        <begin position="252"/>
        <end position="264"/>
    </location>
</feature>
<gene>
    <name evidence="7" type="ORF">EDB92DRAFT_1863239</name>
</gene>
<dbReference type="InterPro" id="IPR051075">
    <property type="entry name" value="SCF_subunit_WD-repeat"/>
</dbReference>
<evidence type="ECO:0000313" key="8">
    <source>
        <dbReference type="Proteomes" id="UP001201163"/>
    </source>
</evidence>
<evidence type="ECO:0000259" key="6">
    <source>
        <dbReference type="PROSITE" id="PS50181"/>
    </source>
</evidence>
<keyword evidence="1 4" id="KW-0853">WD repeat</keyword>
<dbReference type="SMART" id="SM00320">
    <property type="entry name" value="WD40"/>
    <property type="match status" value="7"/>
</dbReference>
<dbReference type="SUPFAM" id="SSF50978">
    <property type="entry name" value="WD40 repeat-like"/>
    <property type="match status" value="1"/>
</dbReference>
<dbReference type="Pfam" id="PF00400">
    <property type="entry name" value="WD40"/>
    <property type="match status" value="6"/>
</dbReference>
<dbReference type="InterPro" id="IPR001680">
    <property type="entry name" value="WD40_rpt"/>
</dbReference>
<feature type="domain" description="F-box" evidence="6">
    <location>
        <begin position="176"/>
        <end position="222"/>
    </location>
</feature>
<dbReference type="PANTHER" id="PTHR19872">
    <property type="entry name" value="UBIQUITIN LIGASE SPECIFICITY FACTOR/HREP PROTEIN"/>
    <property type="match status" value="1"/>
</dbReference>
<dbReference type="Pfam" id="PF12937">
    <property type="entry name" value="F-box-like"/>
    <property type="match status" value="1"/>
</dbReference>
<evidence type="ECO:0000256" key="5">
    <source>
        <dbReference type="SAM" id="MobiDB-lite"/>
    </source>
</evidence>
<feature type="repeat" description="WD" evidence="4">
    <location>
        <begin position="533"/>
        <end position="572"/>
    </location>
</feature>
<dbReference type="Gene3D" id="1.20.1280.50">
    <property type="match status" value="1"/>
</dbReference>
<dbReference type="AlphaFoldDB" id="A0AAD4LKP0"/>
<sequence length="647" mass="72587">MSPPTLTLDTHFSDDFDFIDGTPLSVQHAMTVTRPPSPSFSFDFSIVSPPSPGPDRNSFPSLPHSRHATSQTSLPSLRWLGTSPGDKRYNAIQEYRQRSPHTAKSMKCLIPRLWGALSSQTRKGRRKATRRKAYSAMPSNISYADLQPLDGEEGELIDEACYVDSGDVLYSPPKFADFLSRLPPEIAIYLLCFLDLSSIIACQTVSRRWNTLASDSAVWRELFYRRQGWGINLDRAVALARTHPGLDELLESPDSPTLSPDSPTGRNLGRRIPNQPSPLSPGVRTDNLNVLSRSPIPISSFPHTPSPWSPEHSTDSFLPSPASVHAPLFLPWRELYQRRSALDARWTKGTPNPRHLRGHADSVYCLEFDSQRIISGSRDQTIKAWDIKTGRCLGTFRGHYGSVLCLKFEKDWDIQGDKKKGFMVSGSSDRRACVWEISIGEGGKLRARVRAVLKGHLDGVLDLRVDDQWIVSCSKDTKIRVWNRETLELHRTLSGHQGPVNAIGLQNGHIVSASGDTKMMLWDIERGTCLRTFDGHDRGLACIEFKDNYIVSGSSDCQIKVWNATTGECIRTLVGHDALGRLVSASYDKAVKVWDLRTGRLVQQYKQHHLGYIFDVKFDVHRIVSTSHDQRIVVLDFTQNLDAMLFT</sequence>
<dbReference type="PROSITE" id="PS00678">
    <property type="entry name" value="WD_REPEATS_1"/>
    <property type="match status" value="5"/>
</dbReference>
<reference evidence="7" key="1">
    <citation type="submission" date="2022-01" db="EMBL/GenBank/DDBJ databases">
        <title>Comparative genomics reveals a dynamic genome evolution in the ectomycorrhizal milk-cap (Lactarius) mushrooms.</title>
        <authorList>
            <consortium name="DOE Joint Genome Institute"/>
            <person name="Lebreton A."/>
            <person name="Tang N."/>
            <person name="Kuo A."/>
            <person name="LaButti K."/>
            <person name="Drula E."/>
            <person name="Barry K."/>
            <person name="Clum A."/>
            <person name="Lipzen A."/>
            <person name="Mousain D."/>
            <person name="Ng V."/>
            <person name="Wang R."/>
            <person name="Wang X."/>
            <person name="Dai Y."/>
            <person name="Henrissat B."/>
            <person name="Grigoriev I.V."/>
            <person name="Guerin-Laguette A."/>
            <person name="Yu F."/>
            <person name="Martin F.M."/>
        </authorList>
    </citation>
    <scope>NUCLEOTIDE SEQUENCE</scope>
    <source>
        <strain evidence="7">QP</strain>
    </source>
</reference>
<dbReference type="SUPFAM" id="SSF81383">
    <property type="entry name" value="F-box domain"/>
    <property type="match status" value="1"/>
</dbReference>
<dbReference type="SMART" id="SM00256">
    <property type="entry name" value="FBOX"/>
    <property type="match status" value="1"/>
</dbReference>
<dbReference type="InterPro" id="IPR001810">
    <property type="entry name" value="F-box_dom"/>
</dbReference>
<organism evidence="7 8">
    <name type="scientific">Lactarius akahatsu</name>
    <dbReference type="NCBI Taxonomy" id="416441"/>
    <lineage>
        <taxon>Eukaryota</taxon>
        <taxon>Fungi</taxon>
        <taxon>Dikarya</taxon>
        <taxon>Basidiomycota</taxon>
        <taxon>Agaricomycotina</taxon>
        <taxon>Agaricomycetes</taxon>
        <taxon>Russulales</taxon>
        <taxon>Russulaceae</taxon>
        <taxon>Lactarius</taxon>
    </lineage>
</organism>
<dbReference type="PANTHER" id="PTHR19872:SF9">
    <property type="entry name" value="UBIQUITIN-BINDING SDF UBIQUITIN LIGASE COMPLEX SUBUNIT"/>
    <property type="match status" value="1"/>
</dbReference>
<dbReference type="InterPro" id="IPR019775">
    <property type="entry name" value="WD40_repeat_CS"/>
</dbReference>
<feature type="region of interest" description="Disordered" evidence="5">
    <location>
        <begin position="248"/>
        <end position="286"/>
    </location>
</feature>
<keyword evidence="3" id="KW-0833">Ubl conjugation pathway</keyword>
<dbReference type="InterPro" id="IPR036322">
    <property type="entry name" value="WD40_repeat_dom_sf"/>
</dbReference>
<evidence type="ECO:0000256" key="1">
    <source>
        <dbReference type="ARBA" id="ARBA00022574"/>
    </source>
</evidence>
<dbReference type="InterPro" id="IPR020472">
    <property type="entry name" value="WD40_PAC1"/>
</dbReference>
<dbReference type="PROSITE" id="PS50082">
    <property type="entry name" value="WD_REPEATS_2"/>
    <property type="match status" value="5"/>
</dbReference>
<keyword evidence="2" id="KW-0677">Repeat</keyword>
<comment type="caution">
    <text evidence="7">The sequence shown here is derived from an EMBL/GenBank/DDBJ whole genome shotgun (WGS) entry which is preliminary data.</text>
</comment>
<dbReference type="InterPro" id="IPR036047">
    <property type="entry name" value="F-box-like_dom_sf"/>
</dbReference>
<evidence type="ECO:0000256" key="2">
    <source>
        <dbReference type="ARBA" id="ARBA00022737"/>
    </source>
</evidence>
<dbReference type="EMBL" id="JAKELL010000029">
    <property type="protein sequence ID" value="KAH8990797.1"/>
    <property type="molecule type" value="Genomic_DNA"/>
</dbReference>
<dbReference type="Proteomes" id="UP001201163">
    <property type="component" value="Unassembled WGS sequence"/>
</dbReference>
<keyword evidence="8" id="KW-1185">Reference proteome</keyword>
<feature type="repeat" description="WD" evidence="4">
    <location>
        <begin position="453"/>
        <end position="492"/>
    </location>
</feature>
<dbReference type="InterPro" id="IPR015943">
    <property type="entry name" value="WD40/YVTN_repeat-like_dom_sf"/>
</dbReference>
<feature type="repeat" description="WD" evidence="4">
    <location>
        <begin position="582"/>
        <end position="604"/>
    </location>
</feature>
<dbReference type="PROSITE" id="PS50294">
    <property type="entry name" value="WD_REPEATS_REGION"/>
    <property type="match status" value="3"/>
</dbReference>
<accession>A0AAD4LKP0</accession>
<dbReference type="CDD" id="cd00200">
    <property type="entry name" value="WD40"/>
    <property type="match status" value="1"/>
</dbReference>
<protein>
    <submittedName>
        <fullName evidence="7">WD40 repeat-like protein</fullName>
    </submittedName>
</protein>
<dbReference type="Gene3D" id="2.130.10.10">
    <property type="entry name" value="YVTN repeat-like/Quinoprotein amine dehydrogenase"/>
    <property type="match status" value="2"/>
</dbReference>
<feature type="region of interest" description="Disordered" evidence="5">
    <location>
        <begin position="43"/>
        <end position="81"/>
    </location>
</feature>
<proteinExistence type="predicted"/>